<gene>
    <name evidence="1" type="ORF">PSON_ATCC_30995.1.T0200104</name>
</gene>
<evidence type="ECO:0000313" key="2">
    <source>
        <dbReference type="Proteomes" id="UP000692954"/>
    </source>
</evidence>
<reference evidence="1" key="1">
    <citation type="submission" date="2021-01" db="EMBL/GenBank/DDBJ databases">
        <authorList>
            <consortium name="Genoscope - CEA"/>
            <person name="William W."/>
        </authorList>
    </citation>
    <scope>NUCLEOTIDE SEQUENCE</scope>
</reference>
<accession>A0A8S1LGT9</accession>
<evidence type="ECO:0000313" key="1">
    <source>
        <dbReference type="EMBL" id="CAD8065232.1"/>
    </source>
</evidence>
<protein>
    <submittedName>
        <fullName evidence="1">Uncharacterized protein</fullName>
    </submittedName>
</protein>
<dbReference type="EMBL" id="CAJJDN010000020">
    <property type="protein sequence ID" value="CAD8065232.1"/>
    <property type="molecule type" value="Genomic_DNA"/>
</dbReference>
<keyword evidence="2" id="KW-1185">Reference proteome</keyword>
<proteinExistence type="predicted"/>
<comment type="caution">
    <text evidence="1">The sequence shown here is derived from an EMBL/GenBank/DDBJ whole genome shotgun (WGS) entry which is preliminary data.</text>
</comment>
<name>A0A8S1LGT9_9CILI</name>
<sequence>MPLSLKDKQSTPIIVSLSEKQQQQVKNIKYKQQKS</sequence>
<organism evidence="1 2">
    <name type="scientific">Paramecium sonneborni</name>
    <dbReference type="NCBI Taxonomy" id="65129"/>
    <lineage>
        <taxon>Eukaryota</taxon>
        <taxon>Sar</taxon>
        <taxon>Alveolata</taxon>
        <taxon>Ciliophora</taxon>
        <taxon>Intramacronucleata</taxon>
        <taxon>Oligohymenophorea</taxon>
        <taxon>Peniculida</taxon>
        <taxon>Parameciidae</taxon>
        <taxon>Paramecium</taxon>
    </lineage>
</organism>
<dbReference type="AlphaFoldDB" id="A0A8S1LGT9"/>
<dbReference type="Proteomes" id="UP000692954">
    <property type="component" value="Unassembled WGS sequence"/>
</dbReference>